<feature type="domain" description="Ribosomal protein L9" evidence="8">
    <location>
        <begin position="1"/>
        <end position="46"/>
    </location>
</feature>
<dbReference type="Proteomes" id="UP000177107">
    <property type="component" value="Unassembled WGS sequence"/>
</dbReference>
<dbReference type="Pfam" id="PF03948">
    <property type="entry name" value="Ribosomal_L9_C"/>
    <property type="match status" value="1"/>
</dbReference>
<comment type="caution">
    <text evidence="10">The sequence shown here is derived from an EMBL/GenBank/DDBJ whole genome shotgun (WGS) entry which is preliminary data.</text>
</comment>
<name>A0A1F6E420_9BACT</name>
<evidence type="ECO:0000313" key="10">
    <source>
        <dbReference type="EMBL" id="OGG68423.1"/>
    </source>
</evidence>
<sequence length="143" mass="15639">MKVVLLKDVKGVGRAHEVVEAKDGHALNLLIPKRMAIPATLGALREAELRQKQAAVKRELDRKLVEERIAALAEGRVVICKKVNEQGHLYDAVDIKDIAEAAQLPEGVIRLEKPIKETGTYNIPISSGEVFGTIAISIEAESR</sequence>
<protein>
    <recommendedName>
        <fullName evidence="6 7">Large ribosomal subunit protein bL9</fullName>
    </recommendedName>
</protein>
<feature type="domain" description="Large ribosomal subunit protein bL9 C-terminal" evidence="9">
    <location>
        <begin position="66"/>
        <end position="138"/>
    </location>
</feature>
<dbReference type="Gene3D" id="3.40.5.10">
    <property type="entry name" value="Ribosomal protein L9, N-terminal domain"/>
    <property type="match status" value="1"/>
</dbReference>
<dbReference type="AlphaFoldDB" id="A0A1F6E420"/>
<dbReference type="InterPro" id="IPR020594">
    <property type="entry name" value="Ribosomal_bL9_bac/chp"/>
</dbReference>
<dbReference type="InterPro" id="IPR036935">
    <property type="entry name" value="Ribosomal_bL9_N_sf"/>
</dbReference>
<dbReference type="EMBL" id="MFLM01000009">
    <property type="protein sequence ID" value="OGG68423.1"/>
    <property type="molecule type" value="Genomic_DNA"/>
</dbReference>
<keyword evidence="3 7" id="KW-0694">RNA-binding</keyword>
<dbReference type="SUPFAM" id="SSF55653">
    <property type="entry name" value="Ribosomal protein L9 C-domain"/>
    <property type="match status" value="1"/>
</dbReference>
<evidence type="ECO:0000256" key="2">
    <source>
        <dbReference type="ARBA" id="ARBA00022730"/>
    </source>
</evidence>
<dbReference type="InterPro" id="IPR020069">
    <property type="entry name" value="Ribosomal_bL9_C"/>
</dbReference>
<keyword evidence="4 7" id="KW-0689">Ribosomal protein</keyword>
<dbReference type="InterPro" id="IPR009027">
    <property type="entry name" value="Ribosomal_bL9/RNase_H1_N"/>
</dbReference>
<keyword evidence="2 7" id="KW-0699">rRNA-binding</keyword>
<evidence type="ECO:0000256" key="5">
    <source>
        <dbReference type="ARBA" id="ARBA00023274"/>
    </source>
</evidence>
<gene>
    <name evidence="7" type="primary">rplI</name>
    <name evidence="10" type="ORF">A3C95_01830</name>
</gene>
<dbReference type="HAMAP" id="MF_00503">
    <property type="entry name" value="Ribosomal_bL9"/>
    <property type="match status" value="1"/>
</dbReference>
<reference evidence="10 11" key="1">
    <citation type="journal article" date="2016" name="Nat. Commun.">
        <title>Thousands of microbial genomes shed light on interconnected biogeochemical processes in an aquifer system.</title>
        <authorList>
            <person name="Anantharaman K."/>
            <person name="Brown C.T."/>
            <person name="Hug L.A."/>
            <person name="Sharon I."/>
            <person name="Castelle C.J."/>
            <person name="Probst A.J."/>
            <person name="Thomas B.C."/>
            <person name="Singh A."/>
            <person name="Wilkins M.J."/>
            <person name="Karaoz U."/>
            <person name="Brodie E.L."/>
            <person name="Williams K.H."/>
            <person name="Hubbard S.S."/>
            <person name="Banfield J.F."/>
        </authorList>
    </citation>
    <scope>NUCLEOTIDE SEQUENCE [LARGE SCALE GENOMIC DNA]</scope>
</reference>
<comment type="similarity">
    <text evidence="1 7">Belongs to the bacterial ribosomal protein bL9 family.</text>
</comment>
<evidence type="ECO:0000256" key="3">
    <source>
        <dbReference type="ARBA" id="ARBA00022884"/>
    </source>
</evidence>
<dbReference type="GO" id="GO:0003735">
    <property type="term" value="F:structural constituent of ribosome"/>
    <property type="evidence" value="ECO:0007669"/>
    <property type="project" value="InterPro"/>
</dbReference>
<dbReference type="GO" id="GO:0005840">
    <property type="term" value="C:ribosome"/>
    <property type="evidence" value="ECO:0007669"/>
    <property type="project" value="UniProtKB-KW"/>
</dbReference>
<organism evidence="10 11">
    <name type="scientific">Candidatus Kaiserbacteria bacterium RIFCSPHIGHO2_02_FULL_56_30</name>
    <dbReference type="NCBI Taxonomy" id="1798499"/>
    <lineage>
        <taxon>Bacteria</taxon>
        <taxon>Candidatus Kaiseribacteriota</taxon>
    </lineage>
</organism>
<evidence type="ECO:0000313" key="11">
    <source>
        <dbReference type="Proteomes" id="UP000177107"/>
    </source>
</evidence>
<dbReference type="Gene3D" id="3.10.430.100">
    <property type="entry name" value="Ribosomal protein L9, C-terminal domain"/>
    <property type="match status" value="1"/>
</dbReference>
<dbReference type="GO" id="GO:1990904">
    <property type="term" value="C:ribonucleoprotein complex"/>
    <property type="evidence" value="ECO:0007669"/>
    <property type="project" value="UniProtKB-KW"/>
</dbReference>
<dbReference type="GO" id="GO:0006412">
    <property type="term" value="P:translation"/>
    <property type="evidence" value="ECO:0007669"/>
    <property type="project" value="UniProtKB-UniRule"/>
</dbReference>
<evidence type="ECO:0000256" key="4">
    <source>
        <dbReference type="ARBA" id="ARBA00022980"/>
    </source>
</evidence>
<evidence type="ECO:0000256" key="6">
    <source>
        <dbReference type="ARBA" id="ARBA00035292"/>
    </source>
</evidence>
<accession>A0A1F6E420</accession>
<evidence type="ECO:0000259" key="9">
    <source>
        <dbReference type="Pfam" id="PF03948"/>
    </source>
</evidence>
<keyword evidence="5 7" id="KW-0687">Ribonucleoprotein</keyword>
<proteinExistence type="inferred from homology"/>
<evidence type="ECO:0000256" key="1">
    <source>
        <dbReference type="ARBA" id="ARBA00010605"/>
    </source>
</evidence>
<dbReference type="PANTHER" id="PTHR21368">
    <property type="entry name" value="50S RIBOSOMAL PROTEIN L9"/>
    <property type="match status" value="1"/>
</dbReference>
<dbReference type="STRING" id="1798499.A3C95_01830"/>
<dbReference type="SUPFAM" id="SSF55658">
    <property type="entry name" value="L9 N-domain-like"/>
    <property type="match status" value="1"/>
</dbReference>
<dbReference type="InterPro" id="IPR020070">
    <property type="entry name" value="Ribosomal_bL9_N"/>
</dbReference>
<dbReference type="GO" id="GO:0019843">
    <property type="term" value="F:rRNA binding"/>
    <property type="evidence" value="ECO:0007669"/>
    <property type="project" value="UniProtKB-UniRule"/>
</dbReference>
<evidence type="ECO:0000259" key="8">
    <source>
        <dbReference type="Pfam" id="PF01281"/>
    </source>
</evidence>
<comment type="function">
    <text evidence="7">Binds to the 23S rRNA.</text>
</comment>
<dbReference type="InterPro" id="IPR036791">
    <property type="entry name" value="Ribosomal_bL9_C_sf"/>
</dbReference>
<dbReference type="InterPro" id="IPR000244">
    <property type="entry name" value="Ribosomal_bL9"/>
</dbReference>
<evidence type="ECO:0000256" key="7">
    <source>
        <dbReference type="HAMAP-Rule" id="MF_00503"/>
    </source>
</evidence>
<dbReference type="NCBIfam" id="TIGR00158">
    <property type="entry name" value="L9"/>
    <property type="match status" value="1"/>
</dbReference>
<dbReference type="Pfam" id="PF01281">
    <property type="entry name" value="Ribosomal_L9_N"/>
    <property type="match status" value="1"/>
</dbReference>